<dbReference type="CDD" id="cd13643">
    <property type="entry name" value="PBP2_BCP_2"/>
    <property type="match status" value="1"/>
</dbReference>
<dbReference type="SUPFAM" id="SSF53850">
    <property type="entry name" value="Periplasmic binding protein-like II"/>
    <property type="match status" value="1"/>
</dbReference>
<name>A0A7W8EGD9_9ACTN</name>
<keyword evidence="1" id="KW-0732">Signal</keyword>
<dbReference type="EMBL" id="JACHIN010000007">
    <property type="protein sequence ID" value="MBB5079735.1"/>
    <property type="molecule type" value="Genomic_DNA"/>
</dbReference>
<feature type="chain" id="PRO_5039146156" evidence="1">
    <location>
        <begin position="21"/>
        <end position="311"/>
    </location>
</feature>
<dbReference type="PROSITE" id="PS51257">
    <property type="entry name" value="PROKAR_LIPOPROTEIN"/>
    <property type="match status" value="1"/>
</dbReference>
<dbReference type="RefSeq" id="WP_184965618.1">
    <property type="nucleotide sequence ID" value="NZ_JACHIN010000007.1"/>
</dbReference>
<dbReference type="AlphaFoldDB" id="A0A7W8EGD9"/>
<dbReference type="InterPro" id="IPR007210">
    <property type="entry name" value="ABC_Gly_betaine_transp_sub-bd"/>
</dbReference>
<protein>
    <submittedName>
        <fullName evidence="3">Glycine betaine/proline transport system substrate-binding protein</fullName>
    </submittedName>
</protein>
<accession>A0A7W8EGD9</accession>
<comment type="caution">
    <text evidence="3">The sequence shown here is derived from an EMBL/GenBank/DDBJ whole genome shotgun (WGS) entry which is preliminary data.</text>
</comment>
<dbReference type="Proteomes" id="UP000568380">
    <property type="component" value="Unassembled WGS sequence"/>
</dbReference>
<keyword evidence="4" id="KW-1185">Reference proteome</keyword>
<sequence>MPTKPLAGLLVAVLLLSACTGEEPKAAPGTQGTVKIDMHAWVGYEATAGVLAYLLEHELGYKVQTRKITEDKSWPDFAAGKVDVIVENWGHPAEKKEWIEEKKAAVPAGLTGNKGVIGWYVPEWMVRKYPDITNYRNLNKYAALFKTTKSGNVGQFLAGDPTFVTNDEAIIRNLGLNFKVVYSGSEDALIKAAQQATAKKRPLLMYFYEPQWLFTKIKLVKINLPAYAIGCDADTETVTCDYPPYLLDKIVSADFARTGGKAYELVRNFNWTNDHQNKVASDMVNEKMTAEQAAKKWVDENKIVWKDWIPR</sequence>
<gene>
    <name evidence="3" type="ORF">HNR40_005221</name>
</gene>
<dbReference type="Gene3D" id="3.40.190.100">
    <property type="entry name" value="Glycine betaine-binding periplasmic protein, domain 2"/>
    <property type="match status" value="1"/>
</dbReference>
<dbReference type="Gene3D" id="3.40.190.10">
    <property type="entry name" value="Periplasmic binding protein-like II"/>
    <property type="match status" value="1"/>
</dbReference>
<dbReference type="GO" id="GO:0043190">
    <property type="term" value="C:ATP-binding cassette (ABC) transporter complex"/>
    <property type="evidence" value="ECO:0007669"/>
    <property type="project" value="InterPro"/>
</dbReference>
<organism evidence="3 4">
    <name type="scientific">Nonomuraea endophytica</name>
    <dbReference type="NCBI Taxonomy" id="714136"/>
    <lineage>
        <taxon>Bacteria</taxon>
        <taxon>Bacillati</taxon>
        <taxon>Actinomycetota</taxon>
        <taxon>Actinomycetes</taxon>
        <taxon>Streptosporangiales</taxon>
        <taxon>Streptosporangiaceae</taxon>
        <taxon>Nonomuraea</taxon>
    </lineage>
</organism>
<feature type="domain" description="ABC-type glycine betaine transport system substrate-binding" evidence="2">
    <location>
        <begin position="33"/>
        <end position="300"/>
    </location>
</feature>
<feature type="signal peptide" evidence="1">
    <location>
        <begin position="1"/>
        <end position="20"/>
    </location>
</feature>
<evidence type="ECO:0000313" key="3">
    <source>
        <dbReference type="EMBL" id="MBB5079735.1"/>
    </source>
</evidence>
<reference evidence="3 4" key="1">
    <citation type="submission" date="2020-08" db="EMBL/GenBank/DDBJ databases">
        <title>Genomic Encyclopedia of Type Strains, Phase IV (KMG-IV): sequencing the most valuable type-strain genomes for metagenomic binning, comparative biology and taxonomic classification.</title>
        <authorList>
            <person name="Goeker M."/>
        </authorList>
    </citation>
    <scope>NUCLEOTIDE SEQUENCE [LARGE SCALE GENOMIC DNA]</scope>
    <source>
        <strain evidence="3 4">DSM 45385</strain>
    </source>
</reference>
<dbReference type="GO" id="GO:0022857">
    <property type="term" value="F:transmembrane transporter activity"/>
    <property type="evidence" value="ECO:0007669"/>
    <property type="project" value="InterPro"/>
</dbReference>
<evidence type="ECO:0000259" key="2">
    <source>
        <dbReference type="Pfam" id="PF04069"/>
    </source>
</evidence>
<evidence type="ECO:0000313" key="4">
    <source>
        <dbReference type="Proteomes" id="UP000568380"/>
    </source>
</evidence>
<evidence type="ECO:0000256" key="1">
    <source>
        <dbReference type="SAM" id="SignalP"/>
    </source>
</evidence>
<dbReference type="Pfam" id="PF04069">
    <property type="entry name" value="OpuAC"/>
    <property type="match status" value="1"/>
</dbReference>
<proteinExistence type="predicted"/>